<gene>
    <name evidence="2" type="ORF">HPB52_002324</name>
</gene>
<protein>
    <submittedName>
        <fullName evidence="2">Uncharacterized protein</fullName>
    </submittedName>
</protein>
<reference evidence="2" key="1">
    <citation type="journal article" date="2020" name="Cell">
        <title>Large-Scale Comparative Analyses of Tick Genomes Elucidate Their Genetic Diversity and Vector Capacities.</title>
        <authorList>
            <consortium name="Tick Genome and Microbiome Consortium (TIGMIC)"/>
            <person name="Jia N."/>
            <person name="Wang J."/>
            <person name="Shi W."/>
            <person name="Du L."/>
            <person name="Sun Y."/>
            <person name="Zhan W."/>
            <person name="Jiang J.F."/>
            <person name="Wang Q."/>
            <person name="Zhang B."/>
            <person name="Ji P."/>
            <person name="Bell-Sakyi L."/>
            <person name="Cui X.M."/>
            <person name="Yuan T.T."/>
            <person name="Jiang B.G."/>
            <person name="Yang W.F."/>
            <person name="Lam T.T."/>
            <person name="Chang Q.C."/>
            <person name="Ding S.J."/>
            <person name="Wang X.J."/>
            <person name="Zhu J.G."/>
            <person name="Ruan X.D."/>
            <person name="Zhao L."/>
            <person name="Wei J.T."/>
            <person name="Ye R.Z."/>
            <person name="Que T.C."/>
            <person name="Du C.H."/>
            <person name="Zhou Y.H."/>
            <person name="Cheng J.X."/>
            <person name="Dai P.F."/>
            <person name="Guo W.B."/>
            <person name="Han X.H."/>
            <person name="Huang E.J."/>
            <person name="Li L.F."/>
            <person name="Wei W."/>
            <person name="Gao Y.C."/>
            <person name="Liu J.Z."/>
            <person name="Shao H.Z."/>
            <person name="Wang X."/>
            <person name="Wang C.C."/>
            <person name="Yang T.C."/>
            <person name="Huo Q.B."/>
            <person name="Li W."/>
            <person name="Chen H.Y."/>
            <person name="Chen S.E."/>
            <person name="Zhou L.G."/>
            <person name="Ni X.B."/>
            <person name="Tian J.H."/>
            <person name="Sheng Y."/>
            <person name="Liu T."/>
            <person name="Pan Y.S."/>
            <person name="Xia L.Y."/>
            <person name="Li J."/>
            <person name="Zhao F."/>
            <person name="Cao W.C."/>
        </authorList>
    </citation>
    <scope>NUCLEOTIDE SEQUENCE</scope>
    <source>
        <strain evidence="2">Rsan-2018</strain>
    </source>
</reference>
<dbReference type="AlphaFoldDB" id="A0A9D4QFM5"/>
<evidence type="ECO:0000313" key="3">
    <source>
        <dbReference type="Proteomes" id="UP000821837"/>
    </source>
</evidence>
<accession>A0A9D4QFM5</accession>
<proteinExistence type="predicted"/>
<evidence type="ECO:0000256" key="1">
    <source>
        <dbReference type="SAM" id="MobiDB-lite"/>
    </source>
</evidence>
<dbReference type="Proteomes" id="UP000821837">
    <property type="component" value="Chromosome 1"/>
</dbReference>
<feature type="region of interest" description="Disordered" evidence="1">
    <location>
        <begin position="1"/>
        <end position="24"/>
    </location>
</feature>
<feature type="region of interest" description="Disordered" evidence="1">
    <location>
        <begin position="59"/>
        <end position="92"/>
    </location>
</feature>
<keyword evidence="3" id="KW-1185">Reference proteome</keyword>
<name>A0A9D4QFM5_RHISA</name>
<feature type="compositionally biased region" description="Polar residues" evidence="1">
    <location>
        <begin position="79"/>
        <end position="92"/>
    </location>
</feature>
<reference evidence="2" key="2">
    <citation type="submission" date="2021-09" db="EMBL/GenBank/DDBJ databases">
        <authorList>
            <person name="Jia N."/>
            <person name="Wang J."/>
            <person name="Shi W."/>
            <person name="Du L."/>
            <person name="Sun Y."/>
            <person name="Zhan W."/>
            <person name="Jiang J."/>
            <person name="Wang Q."/>
            <person name="Zhang B."/>
            <person name="Ji P."/>
            <person name="Sakyi L.B."/>
            <person name="Cui X."/>
            <person name="Yuan T."/>
            <person name="Jiang B."/>
            <person name="Yang W."/>
            <person name="Lam T.T.-Y."/>
            <person name="Chang Q."/>
            <person name="Ding S."/>
            <person name="Wang X."/>
            <person name="Zhu J."/>
            <person name="Ruan X."/>
            <person name="Zhao L."/>
            <person name="Wei J."/>
            <person name="Que T."/>
            <person name="Du C."/>
            <person name="Cheng J."/>
            <person name="Dai P."/>
            <person name="Han X."/>
            <person name="Huang E."/>
            <person name="Gao Y."/>
            <person name="Liu J."/>
            <person name="Shao H."/>
            <person name="Ye R."/>
            <person name="Li L."/>
            <person name="Wei W."/>
            <person name="Wang X."/>
            <person name="Wang C."/>
            <person name="Huo Q."/>
            <person name="Li W."/>
            <person name="Guo W."/>
            <person name="Chen H."/>
            <person name="Chen S."/>
            <person name="Zhou L."/>
            <person name="Zhou L."/>
            <person name="Ni X."/>
            <person name="Tian J."/>
            <person name="Zhou Y."/>
            <person name="Sheng Y."/>
            <person name="Liu T."/>
            <person name="Pan Y."/>
            <person name="Xia L."/>
            <person name="Li J."/>
            <person name="Zhao F."/>
            <person name="Cao W."/>
        </authorList>
    </citation>
    <scope>NUCLEOTIDE SEQUENCE</scope>
    <source>
        <strain evidence="2">Rsan-2018</strain>
        <tissue evidence="2">Larvae</tissue>
    </source>
</reference>
<evidence type="ECO:0000313" key="2">
    <source>
        <dbReference type="EMBL" id="KAH7981972.1"/>
    </source>
</evidence>
<dbReference type="EMBL" id="JABSTV010001245">
    <property type="protein sequence ID" value="KAH7981972.1"/>
    <property type="molecule type" value="Genomic_DNA"/>
</dbReference>
<sequence>MGDHHPDETAGPSRLPTDRPKMGDRVVAAARCDSSDSSSVEEMESEADFTTLTTRRLKRKLRRTSSSRDLQPATDHGKQSFTISYVPTSTTDNLNSLNRQSLTEYFERVAPAQVTEIRINSRKNILSVDVTNKTILERLKAVT</sequence>
<comment type="caution">
    <text evidence="2">The sequence shown here is derived from an EMBL/GenBank/DDBJ whole genome shotgun (WGS) entry which is preliminary data.</text>
</comment>
<organism evidence="2 3">
    <name type="scientific">Rhipicephalus sanguineus</name>
    <name type="common">Brown dog tick</name>
    <name type="synonym">Ixodes sanguineus</name>
    <dbReference type="NCBI Taxonomy" id="34632"/>
    <lineage>
        <taxon>Eukaryota</taxon>
        <taxon>Metazoa</taxon>
        <taxon>Ecdysozoa</taxon>
        <taxon>Arthropoda</taxon>
        <taxon>Chelicerata</taxon>
        <taxon>Arachnida</taxon>
        <taxon>Acari</taxon>
        <taxon>Parasitiformes</taxon>
        <taxon>Ixodida</taxon>
        <taxon>Ixodoidea</taxon>
        <taxon>Ixodidae</taxon>
        <taxon>Rhipicephalinae</taxon>
        <taxon>Rhipicephalus</taxon>
        <taxon>Rhipicephalus</taxon>
    </lineage>
</organism>